<feature type="region of interest" description="Disordered" evidence="1">
    <location>
        <begin position="370"/>
        <end position="399"/>
    </location>
</feature>
<feature type="region of interest" description="Disordered" evidence="1">
    <location>
        <begin position="783"/>
        <end position="825"/>
    </location>
</feature>
<dbReference type="AlphaFoldDB" id="A0A6A6X465"/>
<feature type="compositionally biased region" description="Polar residues" evidence="1">
    <location>
        <begin position="805"/>
        <end position="822"/>
    </location>
</feature>
<gene>
    <name evidence="2" type="ORF">K505DRAFT_419393</name>
</gene>
<accession>A0A6A6X465</accession>
<proteinExistence type="predicted"/>
<dbReference type="EMBL" id="MU002038">
    <property type="protein sequence ID" value="KAF2791099.1"/>
    <property type="molecule type" value="Genomic_DNA"/>
</dbReference>
<feature type="region of interest" description="Disordered" evidence="1">
    <location>
        <begin position="535"/>
        <end position="558"/>
    </location>
</feature>
<reference evidence="2" key="1">
    <citation type="journal article" date="2020" name="Stud. Mycol.">
        <title>101 Dothideomycetes genomes: a test case for predicting lifestyles and emergence of pathogens.</title>
        <authorList>
            <person name="Haridas S."/>
            <person name="Albert R."/>
            <person name="Binder M."/>
            <person name="Bloem J."/>
            <person name="Labutti K."/>
            <person name="Salamov A."/>
            <person name="Andreopoulos B."/>
            <person name="Baker S."/>
            <person name="Barry K."/>
            <person name="Bills G."/>
            <person name="Bluhm B."/>
            <person name="Cannon C."/>
            <person name="Castanera R."/>
            <person name="Culley D."/>
            <person name="Daum C."/>
            <person name="Ezra D."/>
            <person name="Gonzalez J."/>
            <person name="Henrissat B."/>
            <person name="Kuo A."/>
            <person name="Liang C."/>
            <person name="Lipzen A."/>
            <person name="Lutzoni F."/>
            <person name="Magnuson J."/>
            <person name="Mondo S."/>
            <person name="Nolan M."/>
            <person name="Ohm R."/>
            <person name="Pangilinan J."/>
            <person name="Park H.-J."/>
            <person name="Ramirez L."/>
            <person name="Alfaro M."/>
            <person name="Sun H."/>
            <person name="Tritt A."/>
            <person name="Yoshinaga Y."/>
            <person name="Zwiers L.-H."/>
            <person name="Turgeon B."/>
            <person name="Goodwin S."/>
            <person name="Spatafora J."/>
            <person name="Crous P."/>
            <person name="Grigoriev I."/>
        </authorList>
    </citation>
    <scope>NUCLEOTIDE SEQUENCE</scope>
    <source>
        <strain evidence="2">CBS 109.77</strain>
    </source>
</reference>
<keyword evidence="3" id="KW-1185">Reference proteome</keyword>
<feature type="region of interest" description="Disordered" evidence="1">
    <location>
        <begin position="428"/>
        <end position="470"/>
    </location>
</feature>
<protein>
    <submittedName>
        <fullName evidence="2">Uncharacterized protein</fullName>
    </submittedName>
</protein>
<evidence type="ECO:0000313" key="2">
    <source>
        <dbReference type="EMBL" id="KAF2791099.1"/>
    </source>
</evidence>
<sequence length="989" mass="111977">MAVSDVWPVFLPYTDDESRSSAFHAHPYPRPSKYTSLQHVQELVTNIDVDLVLRGLPGANKAKVTDVYCPEVRRSPPTEHQHVSHLDVVSCWKGLSFRQAREIALWESLFKYSLEIQVRNTVLRAVAKRLYKPHGEQIVSCFEEFSKTSITSSIVDFVSTHTPRLIGIDVPKLVYDMTEKFYEDESNFQFDWFKHSGNIPGTVYNFLRTRDCFLDTFPYPSVEITFSYEQSGSGLYIFGDVNWHSPNISFPNLPIQLHSGAEYRISPQYMEPELGCKYGPGFSKFRTEPEYTVTSRKMPVAWDSNFCCFRSTVPYNKDQRQLLVERVNESTITNKATETRFAAKIVMDFPDNVHFDQTTRYNIKLEIESRPRKSRVVSPPSPSVPTYNVEPEDTKSASDNTVNLHLSPRLERSPSVVSGGCVATPHPRVGSWLPSYSNTPLSKRRQDSVHDDMSVDSNDDRQCSSPNTSSVARGLERLVPYISLATQSRNYSPWSCDNFTDEVASQVDGLNQNHHPGQDVDPKTEGIMNDIEYDADNDSLEPLLPTRTSSPKQEEESCDISLNDNLSLSLEVIPNSDSEHKHQLDQDIPTFWKKGPEAESHPSAVIRKAKITDQEVGGMTAEKAWLSSKELYEKLKKVDGHEYFLRPWSPCANRTRPIHTGTFRNTALGETLKRSSGQTLPRKRKATKQIPLNDVFFRTPSSFHSGRLALDQFEHFDLELATKRPRLSERIDLGFYVRDTANDEGDEARDEQWDSKHLFGLGDITTGRLGEALRVPSPPLVSRRWSQKLSDEDADADADGSSGAPCSTRSRAYEASRTSSKVMPSLKKKGSVKRMVFLKRASGLSRAQLKTGLYSPADFEPCSSEVSPTDISSFDWSSFRYDDTLLQKSGDEKETSTQPIDHNLDQEEIIKSYRYFLEKKEKGCESKEDVRALATTCQTKTSDEEDRKAFEKIFLEDSPASGTSEMDWNTDTEKDLSADLEIMTLGVES</sequence>
<evidence type="ECO:0000313" key="3">
    <source>
        <dbReference type="Proteomes" id="UP000799757"/>
    </source>
</evidence>
<feature type="compositionally biased region" description="Basic and acidic residues" evidence="1">
    <location>
        <begin position="444"/>
        <end position="462"/>
    </location>
</feature>
<organism evidence="2 3">
    <name type="scientific">Melanomma pulvis-pyrius CBS 109.77</name>
    <dbReference type="NCBI Taxonomy" id="1314802"/>
    <lineage>
        <taxon>Eukaryota</taxon>
        <taxon>Fungi</taxon>
        <taxon>Dikarya</taxon>
        <taxon>Ascomycota</taxon>
        <taxon>Pezizomycotina</taxon>
        <taxon>Dothideomycetes</taxon>
        <taxon>Pleosporomycetidae</taxon>
        <taxon>Pleosporales</taxon>
        <taxon>Melanommataceae</taxon>
        <taxon>Melanomma</taxon>
    </lineage>
</organism>
<name>A0A6A6X465_9PLEO</name>
<dbReference type="Proteomes" id="UP000799757">
    <property type="component" value="Unassembled WGS sequence"/>
</dbReference>
<dbReference type="OrthoDB" id="5330058at2759"/>
<evidence type="ECO:0000256" key="1">
    <source>
        <dbReference type="SAM" id="MobiDB-lite"/>
    </source>
</evidence>